<keyword evidence="2" id="KW-1185">Reference proteome</keyword>
<reference evidence="2" key="1">
    <citation type="submission" date="2019-06" db="EMBL/GenBank/DDBJ databases">
        <title>Complete genome of the novel Klebsiella pneumoniae phage Marfa.</title>
        <authorList>
            <person name="Harb L."/>
            <person name="Boeckman J."/>
            <person name="Newkirk H."/>
            <person name="Liu M."/>
            <person name="Gill J."/>
            <person name="Ramsey J."/>
        </authorList>
    </citation>
    <scope>NUCLEOTIDE SEQUENCE [LARGE SCALE GENOMIC DNA]</scope>
</reference>
<dbReference type="EMBL" id="MN044033">
    <property type="protein sequence ID" value="QDB71796.1"/>
    <property type="molecule type" value="Genomic_DNA"/>
</dbReference>
<sequence length="111" mass="12430">MTILNEDLLPCPFCGEKFPFTYISYSCCVLECKCGVGIAGCKGAVTVVYDSMEEVPEELKPYAEPAKGLAFRDNDRVIEWEEHGKVGLSCMRAFEHAGLTKIWNNRCNKIT</sequence>
<evidence type="ECO:0000313" key="1">
    <source>
        <dbReference type="EMBL" id="QDB71796.1"/>
    </source>
</evidence>
<evidence type="ECO:0000313" key="2">
    <source>
        <dbReference type="Proteomes" id="UP000320940"/>
    </source>
</evidence>
<gene>
    <name evidence="1" type="ORF">CPT_Marfa_144</name>
</gene>
<proteinExistence type="predicted"/>
<organism evidence="1 2">
    <name type="scientific">Klebsiella phage Marfa</name>
    <dbReference type="NCBI Taxonomy" id="2587809"/>
    <lineage>
        <taxon>Viruses</taxon>
        <taxon>Duplodnaviria</taxon>
        <taxon>Heunggongvirae</taxon>
        <taxon>Uroviricota</taxon>
        <taxon>Caudoviricetes</taxon>
        <taxon>Marfavirus</taxon>
        <taxon>Marfavirus marfa</taxon>
    </lineage>
</organism>
<dbReference type="Proteomes" id="UP000320940">
    <property type="component" value="Segment"/>
</dbReference>
<accession>A0A4Y5TR15</accession>
<name>A0A4Y5TR15_9CAUD</name>
<protein>
    <submittedName>
        <fullName evidence="1">Uncharacterized protein</fullName>
    </submittedName>
</protein>